<dbReference type="PANTHER" id="PTHR43877:SF5">
    <property type="entry name" value="BLL8307 PROTEIN"/>
    <property type="match status" value="1"/>
</dbReference>
<name>A0ABT6KQW8_9MICO</name>
<sequence length="151" mass="16638">MEIVVDSPTSPAVRQLLEDHLRDMFATSPPESVHALPPEKLADPHVTFFSVRDEGVVVGCGAMSELSPAHGELKSMRLIESARGKGYASALLTHLITVARERGYERVSLETGAEDFFAPARRLYERHGFTVTGPFAEYTDDPNSVYYTLAL</sequence>
<evidence type="ECO:0000259" key="3">
    <source>
        <dbReference type="PROSITE" id="PS51186"/>
    </source>
</evidence>
<dbReference type="EC" id="2.3.1.-" evidence="4"/>
<keyword evidence="2 4" id="KW-0012">Acyltransferase</keyword>
<protein>
    <submittedName>
        <fullName evidence="4">Acetyltransferase</fullName>
        <ecNumber evidence="4">2.3.1.-</ecNumber>
    </submittedName>
</protein>
<evidence type="ECO:0000256" key="2">
    <source>
        <dbReference type="ARBA" id="ARBA00023315"/>
    </source>
</evidence>
<dbReference type="PROSITE" id="PS51186">
    <property type="entry name" value="GNAT"/>
    <property type="match status" value="1"/>
</dbReference>
<keyword evidence="5" id="KW-1185">Reference proteome</keyword>
<reference evidence="4 5" key="1">
    <citation type="submission" date="2023-04" db="EMBL/GenBank/DDBJ databases">
        <title>Genome Encyclopedia of Bacteria and Archaea VI: Functional Genomics of Type Strains.</title>
        <authorList>
            <person name="Whitman W."/>
        </authorList>
    </citation>
    <scope>NUCLEOTIDE SEQUENCE [LARGE SCALE GENOMIC DNA]</scope>
    <source>
        <strain evidence="4 5">SG_E_30_P1</strain>
    </source>
</reference>
<dbReference type="InterPro" id="IPR000182">
    <property type="entry name" value="GNAT_dom"/>
</dbReference>
<dbReference type="SUPFAM" id="SSF55729">
    <property type="entry name" value="Acyl-CoA N-acyltransferases (Nat)"/>
    <property type="match status" value="1"/>
</dbReference>
<dbReference type="EMBL" id="JARXVQ010000001">
    <property type="protein sequence ID" value="MDH6182371.1"/>
    <property type="molecule type" value="Genomic_DNA"/>
</dbReference>
<evidence type="ECO:0000256" key="1">
    <source>
        <dbReference type="ARBA" id="ARBA00022679"/>
    </source>
</evidence>
<dbReference type="CDD" id="cd04301">
    <property type="entry name" value="NAT_SF"/>
    <property type="match status" value="1"/>
</dbReference>
<evidence type="ECO:0000313" key="5">
    <source>
        <dbReference type="Proteomes" id="UP001160142"/>
    </source>
</evidence>
<dbReference type="Pfam" id="PF00583">
    <property type="entry name" value="Acetyltransf_1"/>
    <property type="match status" value="1"/>
</dbReference>
<dbReference type="RefSeq" id="WP_407650543.1">
    <property type="nucleotide sequence ID" value="NZ_CP085036.1"/>
</dbReference>
<keyword evidence="1 4" id="KW-0808">Transferase</keyword>
<dbReference type="GO" id="GO:0016746">
    <property type="term" value="F:acyltransferase activity"/>
    <property type="evidence" value="ECO:0007669"/>
    <property type="project" value="UniProtKB-KW"/>
</dbReference>
<gene>
    <name evidence="4" type="ORF">M2152_002553</name>
</gene>
<dbReference type="InterPro" id="IPR050832">
    <property type="entry name" value="Bact_Acetyltransf"/>
</dbReference>
<dbReference type="Gene3D" id="3.40.630.30">
    <property type="match status" value="1"/>
</dbReference>
<dbReference type="PANTHER" id="PTHR43877">
    <property type="entry name" value="AMINOALKYLPHOSPHONATE N-ACETYLTRANSFERASE-RELATED-RELATED"/>
    <property type="match status" value="1"/>
</dbReference>
<dbReference type="InterPro" id="IPR016181">
    <property type="entry name" value="Acyl_CoA_acyltransferase"/>
</dbReference>
<feature type="domain" description="N-acetyltransferase" evidence="3">
    <location>
        <begin position="11"/>
        <end position="151"/>
    </location>
</feature>
<dbReference type="Proteomes" id="UP001160142">
    <property type="component" value="Unassembled WGS sequence"/>
</dbReference>
<accession>A0ABT6KQW8</accession>
<organism evidence="4 5">
    <name type="scientific">Antiquaquibacter oligotrophicus</name>
    <dbReference type="NCBI Taxonomy" id="2880260"/>
    <lineage>
        <taxon>Bacteria</taxon>
        <taxon>Bacillati</taxon>
        <taxon>Actinomycetota</taxon>
        <taxon>Actinomycetes</taxon>
        <taxon>Micrococcales</taxon>
        <taxon>Microbacteriaceae</taxon>
        <taxon>Antiquaquibacter</taxon>
    </lineage>
</organism>
<comment type="caution">
    <text evidence="4">The sequence shown here is derived from an EMBL/GenBank/DDBJ whole genome shotgun (WGS) entry which is preliminary data.</text>
</comment>
<proteinExistence type="predicted"/>
<evidence type="ECO:0000313" key="4">
    <source>
        <dbReference type="EMBL" id="MDH6182371.1"/>
    </source>
</evidence>